<organism evidence="1 2">
    <name type="scientific">Pneumocystis carinii (strain B80)</name>
    <name type="common">Rat pneumocystis pneumonia agent</name>
    <name type="synonym">Pneumocystis carinii f. sp. carinii</name>
    <dbReference type="NCBI Taxonomy" id="1408658"/>
    <lineage>
        <taxon>Eukaryota</taxon>
        <taxon>Fungi</taxon>
        <taxon>Dikarya</taxon>
        <taxon>Ascomycota</taxon>
        <taxon>Taphrinomycotina</taxon>
        <taxon>Pneumocystomycetes</taxon>
        <taxon>Pneumocystaceae</taxon>
        <taxon>Pneumocystis</taxon>
    </lineage>
</organism>
<evidence type="ECO:0000313" key="2">
    <source>
        <dbReference type="Proteomes" id="UP000054454"/>
    </source>
</evidence>
<dbReference type="EMBL" id="LFVZ01000003">
    <property type="protein sequence ID" value="KTW30160.1"/>
    <property type="molecule type" value="Genomic_DNA"/>
</dbReference>
<gene>
    <name evidence="1" type="ORF">T552_04073</name>
</gene>
<sequence length="90" mass="10406">MVTIISILSSICWKKYTIVLKNLLYSKGSPLLFKKSIINISNIDNISKIINRMKNSSESYPIEYKKIFRWINIMKTLCTLNSKNCIDGKS</sequence>
<protein>
    <submittedName>
        <fullName evidence="1">Uncharacterized protein</fullName>
    </submittedName>
</protein>
<dbReference type="VEuPathDB" id="FungiDB:T552_04073"/>
<proteinExistence type="predicted"/>
<comment type="caution">
    <text evidence="1">The sequence shown here is derived from an EMBL/GenBank/DDBJ whole genome shotgun (WGS) entry which is preliminary data.</text>
</comment>
<reference evidence="2" key="1">
    <citation type="journal article" date="2016" name="Nat. Commun.">
        <title>Genome analysis of three Pneumocystis species reveals adaptation mechanisms to life exclusively in mammalian hosts.</title>
        <authorList>
            <person name="Ma L."/>
            <person name="Chen Z."/>
            <person name="Huang D.W."/>
            <person name="Kutty G."/>
            <person name="Ishihara M."/>
            <person name="Wang H."/>
            <person name="Abouelleil A."/>
            <person name="Bishop L."/>
            <person name="Davey E."/>
            <person name="Deng R."/>
            <person name="Deng X."/>
            <person name="Fan L."/>
            <person name="Fantoni G."/>
            <person name="Fitzgerald M."/>
            <person name="Gogineni E."/>
            <person name="Goldberg J.M."/>
            <person name="Handley G."/>
            <person name="Hu X."/>
            <person name="Huber C."/>
            <person name="Jiao X."/>
            <person name="Jones K."/>
            <person name="Levin J.Z."/>
            <person name="Liu Y."/>
            <person name="Macdonald P."/>
            <person name="Melnikov A."/>
            <person name="Raley C."/>
            <person name="Sassi M."/>
            <person name="Sherman B.T."/>
            <person name="Song X."/>
            <person name="Sykes S."/>
            <person name="Tran B."/>
            <person name="Walsh L."/>
            <person name="Xia Y."/>
            <person name="Yang J."/>
            <person name="Young S."/>
            <person name="Zeng Q."/>
            <person name="Zheng X."/>
            <person name="Stephens R."/>
            <person name="Nusbaum C."/>
            <person name="Birren B.W."/>
            <person name="Azadi P."/>
            <person name="Lempicki R.A."/>
            <person name="Cuomo C.A."/>
            <person name="Kovacs J.A."/>
        </authorList>
    </citation>
    <scope>NUCLEOTIDE SEQUENCE [LARGE SCALE GENOMIC DNA]</scope>
    <source>
        <strain evidence="2">B80</strain>
    </source>
</reference>
<dbReference type="RefSeq" id="XP_018226951.1">
    <property type="nucleotide sequence ID" value="XM_018372124.1"/>
</dbReference>
<evidence type="ECO:0000313" key="1">
    <source>
        <dbReference type="EMBL" id="KTW30160.1"/>
    </source>
</evidence>
<dbReference type="Proteomes" id="UP000054454">
    <property type="component" value="Unassembled WGS sequence"/>
</dbReference>
<name>A0A0W4ZP72_PNEC8</name>
<dbReference type="AlphaFoldDB" id="A0A0W4ZP72"/>
<keyword evidence="2" id="KW-1185">Reference proteome</keyword>
<dbReference type="GeneID" id="28938327"/>
<accession>A0A0W4ZP72</accession>